<dbReference type="PROSITE" id="PS51406">
    <property type="entry name" value="FIBRINOGEN_C_2"/>
    <property type="match status" value="1"/>
</dbReference>
<dbReference type="EMBL" id="JAHKSW010000019">
    <property type="protein sequence ID" value="KAG7320210.1"/>
    <property type="molecule type" value="Genomic_DNA"/>
</dbReference>
<keyword evidence="4" id="KW-1185">Reference proteome</keyword>
<dbReference type="SUPFAM" id="SSF56496">
    <property type="entry name" value="Fibrinogen C-terminal domain-like"/>
    <property type="match status" value="1"/>
</dbReference>
<dbReference type="GO" id="GO:0050776">
    <property type="term" value="P:regulation of immune response"/>
    <property type="evidence" value="ECO:0007669"/>
    <property type="project" value="TreeGrafter"/>
</dbReference>
<dbReference type="InterPro" id="IPR050373">
    <property type="entry name" value="Fibrinogen_C-term_domain"/>
</dbReference>
<evidence type="ECO:0000313" key="3">
    <source>
        <dbReference type="EMBL" id="KAG7320210.1"/>
    </source>
</evidence>
<dbReference type="InterPro" id="IPR002181">
    <property type="entry name" value="Fibrinogen_a/b/g_C_dom"/>
</dbReference>
<dbReference type="PANTHER" id="PTHR19143:SF263">
    <property type="entry name" value="FIBRINOGEN-LIKE PROTEIN 1"/>
    <property type="match status" value="1"/>
</dbReference>
<protein>
    <recommendedName>
        <fullName evidence="2">Fibrinogen C-terminal domain-containing protein</fullName>
    </recommendedName>
</protein>
<dbReference type="NCBIfam" id="NF040941">
    <property type="entry name" value="GGGWT_bact"/>
    <property type="match status" value="1"/>
</dbReference>
<accession>A0A9D3SE04</accession>
<dbReference type="Gene3D" id="3.90.215.10">
    <property type="entry name" value="Gamma Fibrinogen, chain A, domain 1"/>
    <property type="match status" value="1"/>
</dbReference>
<comment type="caution">
    <text evidence="3">The sequence shown here is derived from an EMBL/GenBank/DDBJ whole genome shotgun (WGS) entry which is preliminary data.</text>
</comment>
<dbReference type="AlphaFoldDB" id="A0A9D3SE04"/>
<dbReference type="GO" id="GO:0050868">
    <property type="term" value="P:negative regulation of T cell activation"/>
    <property type="evidence" value="ECO:0007669"/>
    <property type="project" value="TreeGrafter"/>
</dbReference>
<dbReference type="SMART" id="SM00186">
    <property type="entry name" value="FBG"/>
    <property type="match status" value="1"/>
</dbReference>
<dbReference type="Proteomes" id="UP000824219">
    <property type="component" value="Linkage Group LG19"/>
</dbReference>
<evidence type="ECO:0000259" key="2">
    <source>
        <dbReference type="PROSITE" id="PS51406"/>
    </source>
</evidence>
<dbReference type="Pfam" id="PF00147">
    <property type="entry name" value="Fibrinogen_C"/>
    <property type="match status" value="1"/>
</dbReference>
<dbReference type="GO" id="GO:0005615">
    <property type="term" value="C:extracellular space"/>
    <property type="evidence" value="ECO:0007669"/>
    <property type="project" value="TreeGrafter"/>
</dbReference>
<keyword evidence="1" id="KW-0732">Signal</keyword>
<feature type="domain" description="Fibrinogen C-terminal" evidence="2">
    <location>
        <begin position="23"/>
        <end position="260"/>
    </location>
</feature>
<feature type="chain" id="PRO_5039590005" description="Fibrinogen C-terminal domain-containing protein" evidence="1">
    <location>
        <begin position="24"/>
        <end position="260"/>
    </location>
</feature>
<organism evidence="3 4">
    <name type="scientific">Hemibagrus wyckioides</name>
    <dbReference type="NCBI Taxonomy" id="337641"/>
    <lineage>
        <taxon>Eukaryota</taxon>
        <taxon>Metazoa</taxon>
        <taxon>Chordata</taxon>
        <taxon>Craniata</taxon>
        <taxon>Vertebrata</taxon>
        <taxon>Euteleostomi</taxon>
        <taxon>Actinopterygii</taxon>
        <taxon>Neopterygii</taxon>
        <taxon>Teleostei</taxon>
        <taxon>Ostariophysi</taxon>
        <taxon>Siluriformes</taxon>
        <taxon>Bagridae</taxon>
        <taxon>Hemibagrus</taxon>
    </lineage>
</organism>
<sequence length="260" mass="28996">MTSWAGLLLLSLCMVTSLVRMKASTVADGTDCTAIKKKSPYASSGVYNIQPSGSRKPFQVYCLMQQDGGWTVIQRRSGGKVSFERNWKDYKNGFGNVRYDHWLGLAKIWALTKNKNHKATLRVGLWDFEGNSVYANYQNFWIGSEKTAYRLHVGKYTGTAGDAIRGAYAGIDQNGYGFTTNDSDNDGCSPCIFGDIAVNSCSTQKGGGWWFSRCGSANLHGIWHSEGNNRGWASGLHWHTWKSPEPYSAKRTRMMIKIIQ</sequence>
<evidence type="ECO:0000256" key="1">
    <source>
        <dbReference type="SAM" id="SignalP"/>
    </source>
</evidence>
<dbReference type="CDD" id="cd00087">
    <property type="entry name" value="FReD"/>
    <property type="match status" value="1"/>
</dbReference>
<dbReference type="PANTHER" id="PTHR19143">
    <property type="entry name" value="FIBRINOGEN/TENASCIN/ANGIOPOEITIN"/>
    <property type="match status" value="1"/>
</dbReference>
<gene>
    <name evidence="3" type="ORF">KOW79_016063</name>
</gene>
<dbReference type="InterPro" id="IPR036056">
    <property type="entry name" value="Fibrinogen-like_C"/>
</dbReference>
<name>A0A9D3SE04_9TELE</name>
<feature type="signal peptide" evidence="1">
    <location>
        <begin position="1"/>
        <end position="23"/>
    </location>
</feature>
<proteinExistence type="predicted"/>
<reference evidence="3 4" key="1">
    <citation type="submission" date="2021-06" db="EMBL/GenBank/DDBJ databases">
        <title>Chromosome-level genome assembly of the red-tail catfish (Hemibagrus wyckioides).</title>
        <authorList>
            <person name="Shao F."/>
        </authorList>
    </citation>
    <scope>NUCLEOTIDE SEQUENCE [LARGE SCALE GENOMIC DNA]</scope>
    <source>
        <strain evidence="3">EC202008001</strain>
        <tissue evidence="3">Blood</tissue>
    </source>
</reference>
<dbReference type="InterPro" id="IPR014716">
    <property type="entry name" value="Fibrinogen_a/b/g_C_1"/>
</dbReference>
<evidence type="ECO:0000313" key="4">
    <source>
        <dbReference type="Proteomes" id="UP000824219"/>
    </source>
</evidence>
<dbReference type="OrthoDB" id="7940501at2759"/>